<evidence type="ECO:0000256" key="2">
    <source>
        <dbReference type="ARBA" id="ARBA00022801"/>
    </source>
</evidence>
<dbReference type="PROSITE" id="PS51257">
    <property type="entry name" value="PROKAR_LIPOPROTEIN"/>
    <property type="match status" value="1"/>
</dbReference>
<feature type="chain" id="PRO_5046556624" evidence="3">
    <location>
        <begin position="20"/>
        <end position="561"/>
    </location>
</feature>
<dbReference type="RefSeq" id="WP_377335858.1">
    <property type="nucleotide sequence ID" value="NZ_JBHSGB010000017.1"/>
</dbReference>
<evidence type="ECO:0000313" key="4">
    <source>
        <dbReference type="EMBL" id="MFC4656623.1"/>
    </source>
</evidence>
<dbReference type="PANTHER" id="PTHR23422">
    <property type="entry name" value="DIPEPTIDYL PEPTIDASE III-RELATED"/>
    <property type="match status" value="1"/>
</dbReference>
<dbReference type="Proteomes" id="UP001595962">
    <property type="component" value="Unassembled WGS sequence"/>
</dbReference>
<dbReference type="GO" id="GO:0016787">
    <property type="term" value="F:hydrolase activity"/>
    <property type="evidence" value="ECO:0007669"/>
    <property type="project" value="UniProtKB-KW"/>
</dbReference>
<accession>A0ABV9JQT3</accession>
<keyword evidence="1" id="KW-0479">Metal-binding</keyword>
<evidence type="ECO:0000313" key="5">
    <source>
        <dbReference type="Proteomes" id="UP001595962"/>
    </source>
</evidence>
<dbReference type="Gene3D" id="3.30.540.30">
    <property type="match status" value="1"/>
</dbReference>
<name>A0ABV9JQT3_9GAMM</name>
<dbReference type="EMBL" id="JBHSGB010000017">
    <property type="protein sequence ID" value="MFC4656623.1"/>
    <property type="molecule type" value="Genomic_DNA"/>
</dbReference>
<sequence>MRFHPLYLGLLTAGLLAVAACKPAPDSASTPASAASTVQTMPELNPGFESRLDIYQTVRLTTDLTAVSPAHKQMLALLIDAAAVMDELYWRQALGENKAEFLAKIKDGKVRRFAEINYGPWDRLQGDEAFLKGYAAKPLGAEFYPSDMTKAEFEAADTSDKAGLYSLVTRDKDGKLTTVPYSVAYKAELEKAADLLLKAAALSEDAGFAVYLKLRAEALLSDQYQKSDLAWMEMKTNPIDLVIGPIETYEDQLFGYRAAFEAYVLVKDLAWSERLSKYAATLPALQQGLPVPDPYKQETPGSDADLNAYDVIYYAGHSNSGGKTIAINLPNDEEVQLEKGTRRLQLKNAMKAKFDHIMAPVADLLITPSQRKLVTFDAFFNNVMFHEVAHGLGIKNTINGKGTVRQSLKEHAGALEEGKADILGLYMITQLSEQGLLTDARLEEFYATFMAGIFRSVRFGASSAHGKANMICFNYFAEQGAFVRNADGTYQVDFAQMRKAMTSLSTLILTLQGDGNYYGVSALLKDKGVIRPELAADLQRLSGANIPVDVVFEQGKAVLGL</sequence>
<reference evidence="5" key="1">
    <citation type="journal article" date="2019" name="Int. J. Syst. Evol. Microbiol.">
        <title>The Global Catalogue of Microorganisms (GCM) 10K type strain sequencing project: providing services to taxonomists for standard genome sequencing and annotation.</title>
        <authorList>
            <consortium name="The Broad Institute Genomics Platform"/>
            <consortium name="The Broad Institute Genome Sequencing Center for Infectious Disease"/>
            <person name="Wu L."/>
            <person name="Ma J."/>
        </authorList>
    </citation>
    <scope>NUCLEOTIDE SEQUENCE [LARGE SCALE GENOMIC DNA]</scope>
    <source>
        <strain evidence="5">DT28</strain>
    </source>
</reference>
<dbReference type="PANTHER" id="PTHR23422:SF9">
    <property type="entry name" value="ZN-DEPENDENT HYDROLASE"/>
    <property type="match status" value="1"/>
</dbReference>
<organism evidence="4 5">
    <name type="scientific">Rheinheimera marina</name>
    <dbReference type="NCBI Taxonomy" id="1774958"/>
    <lineage>
        <taxon>Bacteria</taxon>
        <taxon>Pseudomonadati</taxon>
        <taxon>Pseudomonadota</taxon>
        <taxon>Gammaproteobacteria</taxon>
        <taxon>Chromatiales</taxon>
        <taxon>Chromatiaceae</taxon>
        <taxon>Rheinheimera</taxon>
    </lineage>
</organism>
<evidence type="ECO:0000256" key="1">
    <source>
        <dbReference type="ARBA" id="ARBA00022723"/>
    </source>
</evidence>
<proteinExistence type="predicted"/>
<keyword evidence="3" id="KW-0732">Signal</keyword>
<dbReference type="InterPro" id="IPR039461">
    <property type="entry name" value="Peptidase_M49"/>
</dbReference>
<gene>
    <name evidence="4" type="ORF">ACFO3I_16510</name>
</gene>
<evidence type="ECO:0000256" key="3">
    <source>
        <dbReference type="SAM" id="SignalP"/>
    </source>
</evidence>
<keyword evidence="5" id="KW-1185">Reference proteome</keyword>
<feature type="signal peptide" evidence="3">
    <location>
        <begin position="1"/>
        <end position="19"/>
    </location>
</feature>
<protein>
    <submittedName>
        <fullName evidence="4">Zn-dependent hydrolase</fullName>
    </submittedName>
</protein>
<comment type="caution">
    <text evidence="4">The sequence shown here is derived from an EMBL/GenBank/DDBJ whole genome shotgun (WGS) entry which is preliminary data.</text>
</comment>
<dbReference type="Pfam" id="PF03571">
    <property type="entry name" value="Peptidase_M49"/>
    <property type="match status" value="1"/>
</dbReference>
<keyword evidence="2 4" id="KW-0378">Hydrolase</keyword>